<gene>
    <name evidence="2" type="ORF">M976_00623</name>
</gene>
<sequence length="40" mass="4327">MSRPVYETGTSKCASNSPKGKTRQGIFDEKNGDLLARIAV</sequence>
<evidence type="ECO:0000256" key="1">
    <source>
        <dbReference type="SAM" id="MobiDB-lite"/>
    </source>
</evidence>
<dbReference type="Proteomes" id="UP000078407">
    <property type="component" value="Unassembled WGS sequence"/>
</dbReference>
<dbReference type="EMBL" id="LXEQ01000011">
    <property type="protein sequence ID" value="OAT31686.1"/>
    <property type="molecule type" value="Genomic_DNA"/>
</dbReference>
<proteinExistence type="predicted"/>
<keyword evidence="3" id="KW-1185">Reference proteome</keyword>
<comment type="caution">
    <text evidence="2">The sequence shown here is derived from an EMBL/GenBank/DDBJ whole genome shotgun (WGS) entry which is preliminary data.</text>
</comment>
<evidence type="ECO:0000313" key="3">
    <source>
        <dbReference type="Proteomes" id="UP000078407"/>
    </source>
</evidence>
<name>A0ABX2WCT0_9ENTR</name>
<reference evidence="2 3" key="1">
    <citation type="submission" date="2016-04" db="EMBL/GenBank/DDBJ databases">
        <title>ATOL: Assembling a taxonomically balanced genome-scale reconstruction of the evolutionary history of the Enterobacteriaceae.</title>
        <authorList>
            <person name="Plunkett G.III."/>
            <person name="Neeno-Eckwall E.C."/>
            <person name="Glasner J.D."/>
            <person name="Perna N.T."/>
        </authorList>
    </citation>
    <scope>NUCLEOTIDE SEQUENCE [LARGE SCALE GENOMIC DNA]</scope>
    <source>
        <strain evidence="2 3">ATCC 51602</strain>
    </source>
</reference>
<organism evidence="2 3">
    <name type="scientific">Buttiauxella ferragutiae ATCC 51602</name>
    <dbReference type="NCBI Taxonomy" id="1354252"/>
    <lineage>
        <taxon>Bacteria</taxon>
        <taxon>Pseudomonadati</taxon>
        <taxon>Pseudomonadota</taxon>
        <taxon>Gammaproteobacteria</taxon>
        <taxon>Enterobacterales</taxon>
        <taxon>Enterobacteriaceae</taxon>
        <taxon>Buttiauxella</taxon>
    </lineage>
</organism>
<feature type="compositionally biased region" description="Polar residues" evidence="1">
    <location>
        <begin position="8"/>
        <end position="19"/>
    </location>
</feature>
<feature type="region of interest" description="Disordered" evidence="1">
    <location>
        <begin position="1"/>
        <end position="28"/>
    </location>
</feature>
<accession>A0ABX2WCT0</accession>
<evidence type="ECO:0000313" key="2">
    <source>
        <dbReference type="EMBL" id="OAT31686.1"/>
    </source>
</evidence>
<protein>
    <submittedName>
        <fullName evidence="2">Uncharacterized protein</fullName>
    </submittedName>
</protein>